<reference evidence="4" key="1">
    <citation type="journal article" date="2018" name="Nat. Microbiol.">
        <title>Leveraging single-cell genomics to expand the fungal tree of life.</title>
        <authorList>
            <person name="Ahrendt S.R."/>
            <person name="Quandt C.A."/>
            <person name="Ciobanu D."/>
            <person name="Clum A."/>
            <person name="Salamov A."/>
            <person name="Andreopoulos B."/>
            <person name="Cheng J.F."/>
            <person name="Woyke T."/>
            <person name="Pelin A."/>
            <person name="Henrissat B."/>
            <person name="Reynolds N.K."/>
            <person name="Benny G.L."/>
            <person name="Smith M.E."/>
            <person name="James T.Y."/>
            <person name="Grigoriev I.V."/>
        </authorList>
    </citation>
    <scope>NUCLEOTIDE SEQUENCE [LARGE SCALE GENOMIC DNA]</scope>
</reference>
<name>A0A4P9VYB2_9FUNG</name>
<dbReference type="OrthoDB" id="2149309at2759"/>
<dbReference type="Proteomes" id="UP000269721">
    <property type="component" value="Unassembled WGS sequence"/>
</dbReference>
<feature type="signal peptide" evidence="2">
    <location>
        <begin position="1"/>
        <end position="17"/>
    </location>
</feature>
<feature type="chain" id="PRO_5020577972" description="Acid protease" evidence="2">
    <location>
        <begin position="18"/>
        <end position="204"/>
    </location>
</feature>
<keyword evidence="4" id="KW-1185">Reference proteome</keyword>
<dbReference type="SUPFAM" id="SSF50630">
    <property type="entry name" value="Acid proteases"/>
    <property type="match status" value="1"/>
</dbReference>
<evidence type="ECO:0000313" key="4">
    <source>
        <dbReference type="Proteomes" id="UP000269721"/>
    </source>
</evidence>
<proteinExistence type="predicted"/>
<evidence type="ECO:0000313" key="3">
    <source>
        <dbReference type="EMBL" id="RKO84759.1"/>
    </source>
</evidence>
<keyword evidence="2" id="KW-0732">Signal</keyword>
<accession>A0A4P9VYB2</accession>
<dbReference type="AlphaFoldDB" id="A0A4P9VYB2"/>
<dbReference type="InterPro" id="IPR021109">
    <property type="entry name" value="Peptidase_aspartic_dom_sf"/>
</dbReference>
<sequence>MKTATLLSTCMVAGAIAAPHIKRSTDPVTIPISRHASDKSPAARAINSLKPTQARLSTHRRTLAKRSQKAELVNTNDLFYYATVTVGNGPDCTDKDGSCPPSDQRVDTTDSQLTDAGAQFDDVYGTGEARGEIYQGPYTLAGATASNAVFGVINFEAVAGSQSPVQTLGLSSFGFYLSHASDGDNGELTVNGFDSRKISGPLNY</sequence>
<evidence type="ECO:0000256" key="1">
    <source>
        <dbReference type="SAM" id="MobiDB-lite"/>
    </source>
</evidence>
<gene>
    <name evidence="3" type="ORF">BDK51DRAFT_30425</name>
</gene>
<dbReference type="Gene3D" id="2.40.70.10">
    <property type="entry name" value="Acid Proteases"/>
    <property type="match status" value="1"/>
</dbReference>
<protein>
    <recommendedName>
        <fullName evidence="5">Acid protease</fullName>
    </recommendedName>
</protein>
<evidence type="ECO:0008006" key="5">
    <source>
        <dbReference type="Google" id="ProtNLM"/>
    </source>
</evidence>
<feature type="non-terminal residue" evidence="3">
    <location>
        <position position="204"/>
    </location>
</feature>
<dbReference type="EMBL" id="KZ999761">
    <property type="protein sequence ID" value="RKO84759.1"/>
    <property type="molecule type" value="Genomic_DNA"/>
</dbReference>
<evidence type="ECO:0000256" key="2">
    <source>
        <dbReference type="SAM" id="SignalP"/>
    </source>
</evidence>
<feature type="region of interest" description="Disordered" evidence="1">
    <location>
        <begin position="91"/>
        <end position="110"/>
    </location>
</feature>
<organism evidence="3 4">
    <name type="scientific">Blyttiomyces helicus</name>
    <dbReference type="NCBI Taxonomy" id="388810"/>
    <lineage>
        <taxon>Eukaryota</taxon>
        <taxon>Fungi</taxon>
        <taxon>Fungi incertae sedis</taxon>
        <taxon>Chytridiomycota</taxon>
        <taxon>Chytridiomycota incertae sedis</taxon>
        <taxon>Chytridiomycetes</taxon>
        <taxon>Chytridiomycetes incertae sedis</taxon>
        <taxon>Blyttiomyces</taxon>
    </lineage>
</organism>